<evidence type="ECO:0000256" key="5">
    <source>
        <dbReference type="ARBA" id="ARBA00022692"/>
    </source>
</evidence>
<dbReference type="InterPro" id="IPR050528">
    <property type="entry name" value="L-type_Lectin-RKs"/>
</dbReference>
<accession>A0ABC8SFQ7</accession>
<keyword evidence="14" id="KW-1185">Reference proteome</keyword>
<dbReference type="GO" id="GO:0005524">
    <property type="term" value="F:ATP binding"/>
    <property type="evidence" value="ECO:0007669"/>
    <property type="project" value="UniProtKB-KW"/>
</dbReference>
<evidence type="ECO:0000256" key="11">
    <source>
        <dbReference type="ARBA" id="ARBA00023170"/>
    </source>
</evidence>
<proteinExistence type="inferred from homology"/>
<reference evidence="13 14" key="1">
    <citation type="submission" date="2024-02" db="EMBL/GenBank/DDBJ databases">
        <authorList>
            <person name="Vignale AGUSTIN F."/>
            <person name="Sosa J E."/>
            <person name="Modenutti C."/>
        </authorList>
    </citation>
    <scope>NUCLEOTIDE SEQUENCE [LARGE SCALE GENOMIC DNA]</scope>
</reference>
<evidence type="ECO:0000256" key="12">
    <source>
        <dbReference type="ARBA" id="ARBA00023180"/>
    </source>
</evidence>
<dbReference type="FunFam" id="1.10.510.10:FF:000240">
    <property type="entry name" value="Lectin-domain containing receptor kinase A4.3"/>
    <property type="match status" value="1"/>
</dbReference>
<keyword evidence="12" id="KW-0325">Glycoprotein</keyword>
<evidence type="ECO:0000256" key="2">
    <source>
        <dbReference type="ARBA" id="ARBA00008536"/>
    </source>
</evidence>
<name>A0ABC8SFQ7_9AQUA</name>
<comment type="similarity">
    <text evidence="2">In the N-terminal section; belongs to the leguminous lectin family.</text>
</comment>
<gene>
    <name evidence="13" type="ORF">ILEXP_LOCUS24433</name>
</gene>
<keyword evidence="6" id="KW-0732">Signal</keyword>
<dbReference type="Gene3D" id="1.10.510.10">
    <property type="entry name" value="Transferase(Phosphotransferase) domain 1"/>
    <property type="match status" value="1"/>
</dbReference>
<evidence type="ECO:0000256" key="6">
    <source>
        <dbReference type="ARBA" id="ARBA00022729"/>
    </source>
</evidence>
<evidence type="ECO:0000256" key="3">
    <source>
        <dbReference type="ARBA" id="ARBA00010217"/>
    </source>
</evidence>
<evidence type="ECO:0000313" key="13">
    <source>
        <dbReference type="EMBL" id="CAK9156019.1"/>
    </source>
</evidence>
<keyword evidence="5" id="KW-0812">Transmembrane</keyword>
<keyword evidence="9" id="KW-1133">Transmembrane helix</keyword>
<comment type="subcellular location">
    <subcellularLocation>
        <location evidence="1">Cell membrane</location>
        <topology evidence="1">Single-pass type I membrane protein</topology>
    </subcellularLocation>
</comment>
<dbReference type="PANTHER" id="PTHR27007">
    <property type="match status" value="1"/>
</dbReference>
<sequence>MVNENAAQALTIRLLDGPLLELSNLKSQSPPFLAIATMSLSSSRSFQWLPVYSIITFMLLFLPQSNSVSFNFSSFQPNTQGKASKESDVYSFGVVALELACGRRPVELRAEPAKVRLVEWVWDLYGRGQLLSAADNRLIEKFEERQIECLMVVGLWCCHPDHNHRPSMKQVINVLNFEAPLPSLPSKLPVPMFFAPPMHMCRFSYTSSGGLTDSGRHRSQCSCSSCSTQMSVGSSKALLQLPEVHV</sequence>
<evidence type="ECO:0000256" key="1">
    <source>
        <dbReference type="ARBA" id="ARBA00004251"/>
    </source>
</evidence>
<dbReference type="GO" id="GO:0005886">
    <property type="term" value="C:plasma membrane"/>
    <property type="evidence" value="ECO:0007669"/>
    <property type="project" value="UniProtKB-SubCell"/>
</dbReference>
<dbReference type="AlphaFoldDB" id="A0ABC8SFQ7"/>
<comment type="similarity">
    <text evidence="3">In the C-terminal section; belongs to the protein kinase superfamily. Ser/Thr protein kinase family.</text>
</comment>
<comment type="caution">
    <text evidence="13">The sequence shown here is derived from an EMBL/GenBank/DDBJ whole genome shotgun (WGS) entry which is preliminary data.</text>
</comment>
<evidence type="ECO:0000256" key="9">
    <source>
        <dbReference type="ARBA" id="ARBA00022989"/>
    </source>
</evidence>
<dbReference type="Proteomes" id="UP001642360">
    <property type="component" value="Unassembled WGS sequence"/>
</dbReference>
<protein>
    <submittedName>
        <fullName evidence="13">Uncharacterized protein</fullName>
    </submittedName>
</protein>
<dbReference type="GO" id="GO:0002229">
    <property type="term" value="P:defense response to oomycetes"/>
    <property type="evidence" value="ECO:0007669"/>
    <property type="project" value="UniProtKB-ARBA"/>
</dbReference>
<dbReference type="SUPFAM" id="SSF56112">
    <property type="entry name" value="Protein kinase-like (PK-like)"/>
    <property type="match status" value="1"/>
</dbReference>
<keyword evidence="8" id="KW-0067">ATP-binding</keyword>
<keyword evidence="4" id="KW-1003">Cell membrane</keyword>
<keyword evidence="7" id="KW-0547">Nucleotide-binding</keyword>
<evidence type="ECO:0000256" key="4">
    <source>
        <dbReference type="ARBA" id="ARBA00022475"/>
    </source>
</evidence>
<keyword evidence="10" id="KW-0472">Membrane</keyword>
<evidence type="ECO:0000256" key="10">
    <source>
        <dbReference type="ARBA" id="ARBA00023136"/>
    </source>
</evidence>
<keyword evidence="11" id="KW-0675">Receptor</keyword>
<dbReference type="EMBL" id="CAUOFW020002780">
    <property type="protein sequence ID" value="CAK9156019.1"/>
    <property type="molecule type" value="Genomic_DNA"/>
</dbReference>
<organism evidence="13 14">
    <name type="scientific">Ilex paraguariensis</name>
    <name type="common">yerba mate</name>
    <dbReference type="NCBI Taxonomy" id="185542"/>
    <lineage>
        <taxon>Eukaryota</taxon>
        <taxon>Viridiplantae</taxon>
        <taxon>Streptophyta</taxon>
        <taxon>Embryophyta</taxon>
        <taxon>Tracheophyta</taxon>
        <taxon>Spermatophyta</taxon>
        <taxon>Magnoliopsida</taxon>
        <taxon>eudicotyledons</taxon>
        <taxon>Gunneridae</taxon>
        <taxon>Pentapetalae</taxon>
        <taxon>asterids</taxon>
        <taxon>campanulids</taxon>
        <taxon>Aquifoliales</taxon>
        <taxon>Aquifoliaceae</taxon>
        <taxon>Ilex</taxon>
    </lineage>
</organism>
<evidence type="ECO:0000313" key="14">
    <source>
        <dbReference type="Proteomes" id="UP001642360"/>
    </source>
</evidence>
<evidence type="ECO:0000256" key="7">
    <source>
        <dbReference type="ARBA" id="ARBA00022741"/>
    </source>
</evidence>
<evidence type="ECO:0000256" key="8">
    <source>
        <dbReference type="ARBA" id="ARBA00022840"/>
    </source>
</evidence>
<dbReference type="InterPro" id="IPR011009">
    <property type="entry name" value="Kinase-like_dom_sf"/>
</dbReference>